<evidence type="ECO:0000313" key="2">
    <source>
        <dbReference type="Proteomes" id="UP000185934"/>
    </source>
</evidence>
<proteinExistence type="predicted"/>
<dbReference type="Proteomes" id="UP000185934">
    <property type="component" value="Chromosome"/>
</dbReference>
<dbReference type="EMBL" id="CP018258">
    <property type="protein sequence ID" value="APV43787.1"/>
    <property type="molecule type" value="Genomic_DNA"/>
</dbReference>
<reference evidence="2" key="1">
    <citation type="submission" date="2016-11" db="EMBL/GenBank/DDBJ databases">
        <title>Dehalogenimonas formicexedens sp. nov., a chlorinated alkane respiring bacterium isolated from contaminated groundwater.</title>
        <authorList>
            <person name="Key T.A."/>
            <person name="Bowman K.S."/>
            <person name="Lee I."/>
            <person name="Chun J."/>
            <person name="Albuquerque L."/>
            <person name="da Costa M.S."/>
            <person name="Rainey F.A."/>
            <person name="Moe W.M."/>
        </authorList>
    </citation>
    <scope>NUCLEOTIDE SEQUENCE [LARGE SCALE GENOMIC DNA]</scope>
    <source>
        <strain evidence="2">NSZ-14</strain>
    </source>
</reference>
<dbReference type="KEGG" id="dfo:Dform_00429"/>
<organism evidence="1 2">
    <name type="scientific">Dehalogenimonas formicexedens</name>
    <dbReference type="NCBI Taxonomy" id="1839801"/>
    <lineage>
        <taxon>Bacteria</taxon>
        <taxon>Bacillati</taxon>
        <taxon>Chloroflexota</taxon>
        <taxon>Dehalococcoidia</taxon>
        <taxon>Dehalococcoidales</taxon>
        <taxon>Dehalococcoidaceae</taxon>
        <taxon>Dehalogenimonas</taxon>
    </lineage>
</organism>
<keyword evidence="2" id="KW-1185">Reference proteome</keyword>
<protein>
    <recommendedName>
        <fullName evidence="3">AhpC/TSA family protein</fullName>
    </recommendedName>
</protein>
<dbReference type="AlphaFoldDB" id="A0A1P8F5N4"/>
<accession>A0A1P8F5N4</accession>
<sequence>MTVRCDSGATLAIIEWMVQPLNSDTAKTAPDFVLRDTAGREFGLSDFKNKSPVVLVFNRGFF</sequence>
<gene>
    <name evidence="1" type="ORF">Dform_00429</name>
</gene>
<dbReference type="InterPro" id="IPR036249">
    <property type="entry name" value="Thioredoxin-like_sf"/>
</dbReference>
<evidence type="ECO:0008006" key="3">
    <source>
        <dbReference type="Google" id="ProtNLM"/>
    </source>
</evidence>
<dbReference type="RefSeq" id="WP_076003566.1">
    <property type="nucleotide sequence ID" value="NZ_CP018258.1"/>
</dbReference>
<evidence type="ECO:0000313" key="1">
    <source>
        <dbReference type="EMBL" id="APV43787.1"/>
    </source>
</evidence>
<dbReference type="SUPFAM" id="SSF52833">
    <property type="entry name" value="Thioredoxin-like"/>
    <property type="match status" value="1"/>
</dbReference>
<dbReference type="Gene3D" id="3.40.30.10">
    <property type="entry name" value="Glutaredoxin"/>
    <property type="match status" value="1"/>
</dbReference>
<dbReference type="OrthoDB" id="9812811at2"/>
<name>A0A1P8F5N4_9CHLR</name>